<dbReference type="InterPro" id="IPR015947">
    <property type="entry name" value="PUA-like_sf"/>
</dbReference>
<dbReference type="PROSITE" id="PS50089">
    <property type="entry name" value="ZF_RING_2"/>
    <property type="match status" value="1"/>
</dbReference>
<dbReference type="InterPro" id="IPR013083">
    <property type="entry name" value="Znf_RING/FYVE/PHD"/>
</dbReference>
<evidence type="ECO:0000256" key="2">
    <source>
        <dbReference type="ARBA" id="ARBA00022771"/>
    </source>
</evidence>
<organism evidence="8 9">
    <name type="scientific">Protomyces lactucae-debilis</name>
    <dbReference type="NCBI Taxonomy" id="2754530"/>
    <lineage>
        <taxon>Eukaryota</taxon>
        <taxon>Fungi</taxon>
        <taxon>Dikarya</taxon>
        <taxon>Ascomycota</taxon>
        <taxon>Taphrinomycotina</taxon>
        <taxon>Taphrinomycetes</taxon>
        <taxon>Taphrinales</taxon>
        <taxon>Protomycetaceae</taxon>
        <taxon>Protomyces</taxon>
    </lineage>
</organism>
<dbReference type="GeneID" id="63786086"/>
<dbReference type="PANTHER" id="PTHR23327">
    <property type="entry name" value="RING FINGER PROTEIN 127"/>
    <property type="match status" value="1"/>
</dbReference>
<dbReference type="SUPFAM" id="SSF88697">
    <property type="entry name" value="PUA domain-like"/>
    <property type="match status" value="1"/>
</dbReference>
<dbReference type="InterPro" id="IPR001841">
    <property type="entry name" value="Znf_RING"/>
</dbReference>
<feature type="transmembrane region" description="Helical" evidence="5">
    <location>
        <begin position="215"/>
        <end position="236"/>
    </location>
</feature>
<keyword evidence="2 4" id="KW-0863">Zinc-finger</keyword>
<dbReference type="Gene3D" id="2.30.130.40">
    <property type="entry name" value="LON domain-like"/>
    <property type="match status" value="1"/>
</dbReference>
<name>A0A1Y2FC92_PROLT</name>
<keyword evidence="5" id="KW-0812">Transmembrane</keyword>
<dbReference type="OrthoDB" id="264917at2759"/>
<gene>
    <name evidence="8" type="ORF">BCR37DRAFT_380422</name>
</gene>
<keyword evidence="3" id="KW-0862">Zinc</keyword>
<dbReference type="Pfam" id="PF13923">
    <property type="entry name" value="zf-C3HC4_2"/>
    <property type="match status" value="1"/>
</dbReference>
<dbReference type="GO" id="GO:0061630">
    <property type="term" value="F:ubiquitin protein ligase activity"/>
    <property type="evidence" value="ECO:0007669"/>
    <property type="project" value="TreeGrafter"/>
</dbReference>
<keyword evidence="5" id="KW-0472">Membrane</keyword>
<sequence>MRRCPYSCGKARHWSGIAHDVILQKIWTLIRSFQQQRTTSEKKLENGADKAWSEQFLSLLGQALSGQIQRKEDYVLEQSPQRTHDTDFDLLTLAQWPEPKHIEESPLLPSVLAELDCQICYAALFDPLTTPCGHTFCRSCLLRSADHSPQCPTCRATIPPPFANLYHAPCSAVLASFFLNFWRPLWRERQLHIKEEQDLTEIFGTADASRLGPGITLPIFVCTLAFPYMPTFLHIFEPRYKLMIRRCVESGDGRFGIVLPRLPTASQSAGEAQGCPSATYGTVLRINSVQYLEDGRSLLETTGEDRFRLERWGSRDGYMVGRVELLPDDGTDGDSEAETESSLYPAGDLGFTLSPQDDALDIAGLLQEATHFIGKLRQGSAPWVLQHLEITHGEVPDDPSVFAFWVASLIPVHEEEKYLLLKARGVRTRLRIVLHWVRKLQNQLWFHGSCAVM</sequence>
<dbReference type="CDD" id="cd16514">
    <property type="entry name" value="RING-HC_LONFs_rpt2"/>
    <property type="match status" value="1"/>
</dbReference>
<dbReference type="Pfam" id="PF02190">
    <property type="entry name" value="LON_substr_bdg"/>
    <property type="match status" value="1"/>
</dbReference>
<evidence type="ECO:0000256" key="1">
    <source>
        <dbReference type="ARBA" id="ARBA00022723"/>
    </source>
</evidence>
<dbReference type="Proteomes" id="UP000193685">
    <property type="component" value="Unassembled WGS sequence"/>
</dbReference>
<evidence type="ECO:0000313" key="9">
    <source>
        <dbReference type="Proteomes" id="UP000193685"/>
    </source>
</evidence>
<evidence type="ECO:0000313" key="8">
    <source>
        <dbReference type="EMBL" id="ORY81521.1"/>
    </source>
</evidence>
<dbReference type="InterPro" id="IPR003111">
    <property type="entry name" value="Lon_prtase_N"/>
</dbReference>
<dbReference type="InterPro" id="IPR046336">
    <property type="entry name" value="Lon_prtase_N_sf"/>
</dbReference>
<proteinExistence type="predicted"/>
<dbReference type="SMART" id="SM00184">
    <property type="entry name" value="RING"/>
    <property type="match status" value="1"/>
</dbReference>
<feature type="domain" description="RING-type" evidence="6">
    <location>
        <begin position="117"/>
        <end position="155"/>
    </location>
</feature>
<keyword evidence="1" id="KW-0479">Metal-binding</keyword>
<dbReference type="PROSITE" id="PS00518">
    <property type="entry name" value="ZF_RING_1"/>
    <property type="match status" value="1"/>
</dbReference>
<keyword evidence="5" id="KW-1133">Transmembrane helix</keyword>
<evidence type="ECO:0000256" key="4">
    <source>
        <dbReference type="PROSITE-ProRule" id="PRU00175"/>
    </source>
</evidence>
<dbReference type="AlphaFoldDB" id="A0A1Y2FC92"/>
<dbReference type="SMART" id="SM00464">
    <property type="entry name" value="LON"/>
    <property type="match status" value="1"/>
</dbReference>
<dbReference type="GO" id="GO:0008270">
    <property type="term" value="F:zinc ion binding"/>
    <property type="evidence" value="ECO:0007669"/>
    <property type="project" value="UniProtKB-KW"/>
</dbReference>
<evidence type="ECO:0000259" key="6">
    <source>
        <dbReference type="PROSITE" id="PS50089"/>
    </source>
</evidence>
<protein>
    <submittedName>
        <fullName evidence="8">PUA-like domain-containing protein</fullName>
    </submittedName>
</protein>
<evidence type="ECO:0000256" key="3">
    <source>
        <dbReference type="ARBA" id="ARBA00022833"/>
    </source>
</evidence>
<dbReference type="OMA" id="THWIDHR"/>
<dbReference type="PANTHER" id="PTHR23327:SF42">
    <property type="entry name" value="LON PEPTIDASE N-TERMINAL DOMAIN AND RING FINGER PROTEIN C14F5.10C"/>
    <property type="match status" value="1"/>
</dbReference>
<accession>A0A1Y2FC92</accession>
<dbReference type="RefSeq" id="XP_040724897.1">
    <property type="nucleotide sequence ID" value="XM_040869487.1"/>
</dbReference>
<dbReference type="Gene3D" id="1.20.58.1480">
    <property type="match status" value="1"/>
</dbReference>
<reference evidence="8 9" key="1">
    <citation type="submission" date="2016-07" db="EMBL/GenBank/DDBJ databases">
        <title>Pervasive Adenine N6-methylation of Active Genes in Fungi.</title>
        <authorList>
            <consortium name="DOE Joint Genome Institute"/>
            <person name="Mondo S.J."/>
            <person name="Dannebaum R.O."/>
            <person name="Kuo R.C."/>
            <person name="Labutti K."/>
            <person name="Haridas S."/>
            <person name="Kuo A."/>
            <person name="Salamov A."/>
            <person name="Ahrendt S.R."/>
            <person name="Lipzen A."/>
            <person name="Sullivan W."/>
            <person name="Andreopoulos W.B."/>
            <person name="Clum A."/>
            <person name="Lindquist E."/>
            <person name="Daum C."/>
            <person name="Ramamoorthy G.K."/>
            <person name="Gryganskyi A."/>
            <person name="Culley D."/>
            <person name="Magnuson J.K."/>
            <person name="James T.Y."/>
            <person name="O'Malley M.A."/>
            <person name="Stajich J.E."/>
            <person name="Spatafora J.W."/>
            <person name="Visel A."/>
            <person name="Grigoriev I.V."/>
        </authorList>
    </citation>
    <scope>NUCLEOTIDE SEQUENCE [LARGE SCALE GENOMIC DNA]</scope>
    <source>
        <strain evidence="8 9">12-1054</strain>
    </source>
</reference>
<evidence type="ECO:0000259" key="7">
    <source>
        <dbReference type="PROSITE" id="PS51787"/>
    </source>
</evidence>
<dbReference type="PROSITE" id="PS51787">
    <property type="entry name" value="LON_N"/>
    <property type="match status" value="1"/>
</dbReference>
<comment type="caution">
    <text evidence="8">The sequence shown here is derived from an EMBL/GenBank/DDBJ whole genome shotgun (WGS) entry which is preliminary data.</text>
</comment>
<dbReference type="SUPFAM" id="SSF57850">
    <property type="entry name" value="RING/U-box"/>
    <property type="match status" value="1"/>
</dbReference>
<keyword evidence="9" id="KW-1185">Reference proteome</keyword>
<evidence type="ECO:0000256" key="5">
    <source>
        <dbReference type="SAM" id="Phobius"/>
    </source>
</evidence>
<dbReference type="InterPro" id="IPR017907">
    <property type="entry name" value="Znf_RING_CS"/>
</dbReference>
<dbReference type="Gene3D" id="3.30.40.10">
    <property type="entry name" value="Zinc/RING finger domain, C3HC4 (zinc finger)"/>
    <property type="match status" value="1"/>
</dbReference>
<dbReference type="STRING" id="56484.A0A1Y2FC92"/>
<dbReference type="EMBL" id="MCFI01000011">
    <property type="protein sequence ID" value="ORY81521.1"/>
    <property type="molecule type" value="Genomic_DNA"/>
</dbReference>
<feature type="domain" description="Lon N-terminal" evidence="7">
    <location>
        <begin position="214"/>
        <end position="441"/>
    </location>
</feature>